<name>A0A0E3USN0_9PSEU</name>
<comment type="similarity">
    <text evidence="1">Belongs to the short-chain dehydrogenases/reductases (SDR) family.</text>
</comment>
<dbReference type="SUPFAM" id="SSF51735">
    <property type="entry name" value="NAD(P)-binding Rossmann-fold domains"/>
    <property type="match status" value="1"/>
</dbReference>
<dbReference type="FunFam" id="3.40.50.720:FF:000173">
    <property type="entry name" value="3-oxoacyl-[acyl-carrier protein] reductase"/>
    <property type="match status" value="1"/>
</dbReference>
<evidence type="ECO:0000256" key="2">
    <source>
        <dbReference type="ARBA" id="ARBA00023002"/>
    </source>
</evidence>
<keyword evidence="2" id="KW-0560">Oxidoreductase</keyword>
<sequence>MPRSVLVTGGSRGIGAAIATAFLQQGDQVAVAHRGPEVPDGAYAIKCDISDPRQVSAAFQQAREMHGPVEVLVNNAGIADNALLMKMRDEQFFGVLETNLGGSFYAARCAYPDMVKMGRGRIVFVSSVAALRGFEGMGNYAASKSALIGLARSLAREIGFRNVTVNIVAPGLITTRLAEQLPKRQREQMIAGTPLRRSGTVEEVASAVTWLASEGAGFVTGAVIPVDGGLGMGH</sequence>
<dbReference type="PANTHER" id="PTHR42760:SF133">
    <property type="entry name" value="3-OXOACYL-[ACYL-CARRIER-PROTEIN] REDUCTASE"/>
    <property type="match status" value="1"/>
</dbReference>
<feature type="domain" description="Ketoreductase" evidence="3">
    <location>
        <begin position="3"/>
        <end position="176"/>
    </location>
</feature>
<dbReference type="SMART" id="SM00822">
    <property type="entry name" value="PKS_KR"/>
    <property type="match status" value="1"/>
</dbReference>
<evidence type="ECO:0000313" key="4">
    <source>
        <dbReference type="EMBL" id="AKC92645.1"/>
    </source>
</evidence>
<accession>A0A0E3USN0</accession>
<evidence type="ECO:0000259" key="3">
    <source>
        <dbReference type="SMART" id="SM00822"/>
    </source>
</evidence>
<dbReference type="Pfam" id="PF13561">
    <property type="entry name" value="adh_short_C2"/>
    <property type="match status" value="1"/>
</dbReference>
<dbReference type="AlphaFoldDB" id="A0A0E3USN0"/>
<dbReference type="Gene3D" id="3.40.50.720">
    <property type="entry name" value="NAD(P)-binding Rossmann-like Domain"/>
    <property type="match status" value="1"/>
</dbReference>
<dbReference type="InterPro" id="IPR036291">
    <property type="entry name" value="NAD(P)-bd_dom_sf"/>
</dbReference>
<dbReference type="PRINTS" id="PR00081">
    <property type="entry name" value="GDHRDH"/>
</dbReference>
<dbReference type="GO" id="GO:0048038">
    <property type="term" value="F:quinone binding"/>
    <property type="evidence" value="ECO:0007669"/>
    <property type="project" value="TreeGrafter"/>
</dbReference>
<dbReference type="PRINTS" id="PR00080">
    <property type="entry name" value="SDRFAMILY"/>
</dbReference>
<dbReference type="PANTHER" id="PTHR42760">
    <property type="entry name" value="SHORT-CHAIN DEHYDROGENASES/REDUCTASES FAMILY MEMBER"/>
    <property type="match status" value="1"/>
</dbReference>
<proteinExistence type="inferred from homology"/>
<reference evidence="4" key="1">
    <citation type="journal article" date="2015" name="J. Biol. Chem.">
        <title>The biosynthesis of capuramycin-type antibiotics: identification of the A-102395 biosynthetic gene cluster, mechanism of self-resistance, and formation of uridine-5'-carboxamide.</title>
        <authorList>
            <person name="Cai W."/>
            <person name="Goswami A."/>
            <person name="Yang Z."/>
            <person name="Liu X."/>
            <person name="Green K.D."/>
            <person name="Barnard-Britson S."/>
            <person name="Baba S."/>
            <person name="Funabashi M."/>
            <person name="Nonaka K."/>
            <person name="Sunkara M."/>
            <person name="Morris A.J."/>
            <person name="Spork A.P."/>
            <person name="Ducho C."/>
            <person name="Garneau-Tsodikova S."/>
            <person name="Thorson J.S."/>
            <person name="Van Lanen S.G."/>
        </authorList>
    </citation>
    <scope>NUCLEOTIDE SEQUENCE</scope>
    <source>
        <strain evidence="4">SANK 60206</strain>
    </source>
</reference>
<dbReference type="GO" id="GO:0006633">
    <property type="term" value="P:fatty acid biosynthetic process"/>
    <property type="evidence" value="ECO:0007669"/>
    <property type="project" value="TreeGrafter"/>
</dbReference>
<evidence type="ECO:0000256" key="1">
    <source>
        <dbReference type="ARBA" id="ARBA00006484"/>
    </source>
</evidence>
<dbReference type="GO" id="GO:0016616">
    <property type="term" value="F:oxidoreductase activity, acting on the CH-OH group of donors, NAD or NADP as acceptor"/>
    <property type="evidence" value="ECO:0007669"/>
    <property type="project" value="TreeGrafter"/>
</dbReference>
<dbReference type="InterPro" id="IPR020904">
    <property type="entry name" value="Sc_DH/Rdtase_CS"/>
</dbReference>
<dbReference type="EMBL" id="KP995196">
    <property type="protein sequence ID" value="AKC92645.1"/>
    <property type="molecule type" value="Genomic_DNA"/>
</dbReference>
<dbReference type="InterPro" id="IPR002347">
    <property type="entry name" value="SDR_fam"/>
</dbReference>
<dbReference type="InterPro" id="IPR057326">
    <property type="entry name" value="KR_dom"/>
</dbReference>
<dbReference type="PROSITE" id="PS00061">
    <property type="entry name" value="ADH_SHORT"/>
    <property type="match status" value="1"/>
</dbReference>
<organism evidence="4">
    <name type="scientific">Amycolatopsis sp. SANK 60206</name>
    <dbReference type="NCBI Taxonomy" id="1642649"/>
    <lineage>
        <taxon>Bacteria</taxon>
        <taxon>Bacillati</taxon>
        <taxon>Actinomycetota</taxon>
        <taxon>Actinomycetes</taxon>
        <taxon>Pseudonocardiales</taxon>
        <taxon>Pseudonocardiaceae</taxon>
        <taxon>Amycolatopsis</taxon>
    </lineage>
</organism>
<protein>
    <submittedName>
        <fullName evidence="4">Putative 3-oxoacyl-ACP reductase</fullName>
    </submittedName>
</protein>